<comment type="caution">
    <text evidence="2">The sequence shown here is derived from an EMBL/GenBank/DDBJ whole genome shotgun (WGS) entry which is preliminary data.</text>
</comment>
<dbReference type="GO" id="GO:0032259">
    <property type="term" value="P:methylation"/>
    <property type="evidence" value="ECO:0007669"/>
    <property type="project" value="UniProtKB-KW"/>
</dbReference>
<accession>A0ABW7LCD9</accession>
<dbReference type="CDD" id="cd02440">
    <property type="entry name" value="AdoMet_MTases"/>
    <property type="match status" value="1"/>
</dbReference>
<evidence type="ECO:0000259" key="1">
    <source>
        <dbReference type="Pfam" id="PF08241"/>
    </source>
</evidence>
<keyword evidence="2" id="KW-0489">Methyltransferase</keyword>
<keyword evidence="3" id="KW-1185">Reference proteome</keyword>
<dbReference type="InterPro" id="IPR029063">
    <property type="entry name" value="SAM-dependent_MTases_sf"/>
</dbReference>
<gene>
    <name evidence="2" type="ORF">ACGTRS_31335</name>
</gene>
<dbReference type="Proteomes" id="UP001609186">
    <property type="component" value="Unassembled WGS sequence"/>
</dbReference>
<dbReference type="SUPFAM" id="SSF53335">
    <property type="entry name" value="S-adenosyl-L-methionine-dependent methyltransferases"/>
    <property type="match status" value="1"/>
</dbReference>
<dbReference type="PANTHER" id="PTHR43861">
    <property type="entry name" value="TRANS-ACONITATE 2-METHYLTRANSFERASE-RELATED"/>
    <property type="match status" value="1"/>
</dbReference>
<dbReference type="Pfam" id="PF08241">
    <property type="entry name" value="Methyltransf_11"/>
    <property type="match status" value="1"/>
</dbReference>
<proteinExistence type="predicted"/>
<name>A0ABW7LCD9_9BURK</name>
<dbReference type="Gene3D" id="3.40.50.150">
    <property type="entry name" value="Vaccinia Virus protein VP39"/>
    <property type="match status" value="1"/>
</dbReference>
<organism evidence="2 3">
    <name type="scientific">Burkholderia semiarida</name>
    <dbReference type="NCBI Taxonomy" id="2843303"/>
    <lineage>
        <taxon>Bacteria</taxon>
        <taxon>Pseudomonadati</taxon>
        <taxon>Pseudomonadota</taxon>
        <taxon>Betaproteobacteria</taxon>
        <taxon>Burkholderiales</taxon>
        <taxon>Burkholderiaceae</taxon>
        <taxon>Burkholderia</taxon>
        <taxon>Burkholderia cepacia complex</taxon>
    </lineage>
</organism>
<reference evidence="2 3" key="1">
    <citation type="submission" date="2024-10" db="EMBL/GenBank/DDBJ databases">
        <title>Burkholderia semiarida in Mexico.</title>
        <authorList>
            <person name="Estrada P."/>
        </authorList>
    </citation>
    <scope>NUCLEOTIDE SEQUENCE [LARGE SCALE GENOMIC DNA]</scope>
    <source>
        <strain evidence="2 3">CLM7-1</strain>
    </source>
</reference>
<dbReference type="GO" id="GO:0008168">
    <property type="term" value="F:methyltransferase activity"/>
    <property type="evidence" value="ECO:0007669"/>
    <property type="project" value="UniProtKB-KW"/>
</dbReference>
<protein>
    <submittedName>
        <fullName evidence="2">Methyltransferase domain-containing protein</fullName>
    </submittedName>
</protein>
<evidence type="ECO:0000313" key="2">
    <source>
        <dbReference type="EMBL" id="MFH5255736.1"/>
    </source>
</evidence>
<evidence type="ECO:0000313" key="3">
    <source>
        <dbReference type="Proteomes" id="UP001609186"/>
    </source>
</evidence>
<dbReference type="InterPro" id="IPR013216">
    <property type="entry name" value="Methyltransf_11"/>
</dbReference>
<sequence length="502" mass="55524">MKALGSARNAFTRDVNLIQEPRFSRCYLPVVDNFVDVAWLLDDGEEFVLVDSFYRAFEDQHRGSRELIKSRLAKYRPFIAPLATLYPGGKAFDLGCGRGEWLELMRESGFAAIGVDLDGDMLEACRERGLSVFQGDAIEYLAALDANSHALVSAFHVVEHVSFEQVRRIVSEALRVLKPGGLLILETPNPENIVVAGCNFYLDPSHVRPIPSELLSFVGEYAGFARVKRIRLQESPALQEEGARAHLMDVLGGVSPDYAIVAQKSCGEADAAFFDAAFDADYGLSLAELAVRFEAGATRAHEHAAEQIEQTRREIGRLHQQTQGEIERLHGELGLTREEVGGTRRELMRAVDELAQIRSDLGRVRGDLAQVTGELRRVQDDAQHAAERLQAVYGSTSWRVTAPMRSAVTFARGAKATCKSGVRRVLFRSVAYVNRNPRLRRLAVRALGAMPGVKQRLVRIIVGAPAQSMQRKPIDDDGLTPRAREAYMALKSAFAPDHGDTE</sequence>
<feature type="domain" description="Methyltransferase type 11" evidence="1">
    <location>
        <begin position="93"/>
        <end position="185"/>
    </location>
</feature>
<keyword evidence="2" id="KW-0808">Transferase</keyword>
<dbReference type="RefSeq" id="WP_395131503.1">
    <property type="nucleotide sequence ID" value="NZ_JBIMPM010000067.1"/>
</dbReference>
<dbReference type="EMBL" id="JBIMPM010000067">
    <property type="protein sequence ID" value="MFH5255736.1"/>
    <property type="molecule type" value="Genomic_DNA"/>
</dbReference>